<keyword evidence="6" id="KW-1185">Reference proteome</keyword>
<evidence type="ECO:0000256" key="4">
    <source>
        <dbReference type="ARBA" id="ARBA00035241"/>
    </source>
</evidence>
<gene>
    <name evidence="5" type="ORF">HPB48_013585</name>
</gene>
<name>A0A9J6GU13_HAELO</name>
<dbReference type="EMBL" id="JABSTR010000011">
    <property type="protein sequence ID" value="KAH9381942.1"/>
    <property type="molecule type" value="Genomic_DNA"/>
</dbReference>
<dbReference type="GO" id="GO:0003735">
    <property type="term" value="F:structural constituent of ribosome"/>
    <property type="evidence" value="ECO:0007669"/>
    <property type="project" value="InterPro"/>
</dbReference>
<evidence type="ECO:0000256" key="3">
    <source>
        <dbReference type="ARBA" id="ARBA00023274"/>
    </source>
</evidence>
<dbReference type="VEuPathDB" id="VectorBase:HLOH_059435"/>
<dbReference type="AlphaFoldDB" id="A0A9J6GU13"/>
<evidence type="ECO:0000313" key="6">
    <source>
        <dbReference type="Proteomes" id="UP000821853"/>
    </source>
</evidence>
<sequence length="224" mass="25358">MDTLGEPQKVTRARMKCCLRACLDQWANLPGHKSSDTLEISFVLKNYDTNTYPWIHESLRLKYTPEIKVNVCILGGEQLCKEAKDQGLPFISSRGLRSIMKKKRLIGKIADKYDVFLASPAIVQRIPQSLDAALSRVGKRPFLVMPGESLLDKISETKVVVRFRSKNFPYLSFPIGNMDMELQKLSDNLEVAIDHVLSLLPLQWDNVTSIHIAPKNGTWVPVYS</sequence>
<accession>A0A9J6GU13</accession>
<dbReference type="InterPro" id="IPR016095">
    <property type="entry name" value="Ribosomal_uL1_3-a/b-sand"/>
</dbReference>
<comment type="similarity">
    <text evidence="1">Belongs to the universal ribosomal protein uL1 family.</text>
</comment>
<reference evidence="5 6" key="1">
    <citation type="journal article" date="2020" name="Cell">
        <title>Large-Scale Comparative Analyses of Tick Genomes Elucidate Their Genetic Diversity and Vector Capacities.</title>
        <authorList>
            <consortium name="Tick Genome and Microbiome Consortium (TIGMIC)"/>
            <person name="Jia N."/>
            <person name="Wang J."/>
            <person name="Shi W."/>
            <person name="Du L."/>
            <person name="Sun Y."/>
            <person name="Zhan W."/>
            <person name="Jiang J.F."/>
            <person name="Wang Q."/>
            <person name="Zhang B."/>
            <person name="Ji P."/>
            <person name="Bell-Sakyi L."/>
            <person name="Cui X.M."/>
            <person name="Yuan T.T."/>
            <person name="Jiang B.G."/>
            <person name="Yang W.F."/>
            <person name="Lam T.T."/>
            <person name="Chang Q.C."/>
            <person name="Ding S.J."/>
            <person name="Wang X.J."/>
            <person name="Zhu J.G."/>
            <person name="Ruan X.D."/>
            <person name="Zhao L."/>
            <person name="Wei J.T."/>
            <person name="Ye R.Z."/>
            <person name="Que T.C."/>
            <person name="Du C.H."/>
            <person name="Zhou Y.H."/>
            <person name="Cheng J.X."/>
            <person name="Dai P.F."/>
            <person name="Guo W.B."/>
            <person name="Han X.H."/>
            <person name="Huang E.J."/>
            <person name="Li L.F."/>
            <person name="Wei W."/>
            <person name="Gao Y.C."/>
            <person name="Liu J.Z."/>
            <person name="Shao H.Z."/>
            <person name="Wang X."/>
            <person name="Wang C.C."/>
            <person name="Yang T.C."/>
            <person name="Huo Q.B."/>
            <person name="Li W."/>
            <person name="Chen H.Y."/>
            <person name="Chen S.E."/>
            <person name="Zhou L.G."/>
            <person name="Ni X.B."/>
            <person name="Tian J.H."/>
            <person name="Sheng Y."/>
            <person name="Liu T."/>
            <person name="Pan Y.S."/>
            <person name="Xia L.Y."/>
            <person name="Li J."/>
            <person name="Zhao F."/>
            <person name="Cao W.C."/>
        </authorList>
    </citation>
    <scope>NUCLEOTIDE SEQUENCE [LARGE SCALE GENOMIC DNA]</scope>
    <source>
        <strain evidence="5">HaeL-2018</strain>
    </source>
</reference>
<dbReference type="Proteomes" id="UP000821853">
    <property type="component" value="Chromosome 9"/>
</dbReference>
<dbReference type="GO" id="GO:0003723">
    <property type="term" value="F:RNA binding"/>
    <property type="evidence" value="ECO:0007669"/>
    <property type="project" value="InterPro"/>
</dbReference>
<dbReference type="SUPFAM" id="SSF56808">
    <property type="entry name" value="Ribosomal protein L1"/>
    <property type="match status" value="1"/>
</dbReference>
<organism evidence="5 6">
    <name type="scientific">Haemaphysalis longicornis</name>
    <name type="common">Bush tick</name>
    <dbReference type="NCBI Taxonomy" id="44386"/>
    <lineage>
        <taxon>Eukaryota</taxon>
        <taxon>Metazoa</taxon>
        <taxon>Ecdysozoa</taxon>
        <taxon>Arthropoda</taxon>
        <taxon>Chelicerata</taxon>
        <taxon>Arachnida</taxon>
        <taxon>Acari</taxon>
        <taxon>Parasitiformes</taxon>
        <taxon>Ixodida</taxon>
        <taxon>Ixodoidea</taxon>
        <taxon>Ixodidae</taxon>
        <taxon>Haemaphysalinae</taxon>
        <taxon>Haemaphysalis</taxon>
    </lineage>
</organism>
<dbReference type="InterPro" id="IPR002143">
    <property type="entry name" value="Ribosomal_uL1"/>
</dbReference>
<dbReference type="Gene3D" id="3.30.190.20">
    <property type="match status" value="1"/>
</dbReference>
<proteinExistence type="inferred from homology"/>
<dbReference type="InterPro" id="IPR023674">
    <property type="entry name" value="Ribosomal_uL1-like"/>
</dbReference>
<evidence type="ECO:0000256" key="2">
    <source>
        <dbReference type="ARBA" id="ARBA00022980"/>
    </source>
</evidence>
<evidence type="ECO:0000256" key="1">
    <source>
        <dbReference type="ARBA" id="ARBA00010531"/>
    </source>
</evidence>
<keyword evidence="3" id="KW-0687">Ribonucleoprotein</keyword>
<comment type="caution">
    <text evidence="5">The sequence shown here is derived from an EMBL/GenBank/DDBJ whole genome shotgun (WGS) entry which is preliminary data.</text>
</comment>
<dbReference type="GO" id="GO:0006412">
    <property type="term" value="P:translation"/>
    <property type="evidence" value="ECO:0007669"/>
    <property type="project" value="InterPro"/>
</dbReference>
<dbReference type="Gene3D" id="3.40.50.790">
    <property type="match status" value="1"/>
</dbReference>
<dbReference type="GO" id="GO:0015934">
    <property type="term" value="C:large ribosomal subunit"/>
    <property type="evidence" value="ECO:0007669"/>
    <property type="project" value="InterPro"/>
</dbReference>
<dbReference type="OrthoDB" id="2449818at2759"/>
<dbReference type="InterPro" id="IPR028364">
    <property type="entry name" value="Ribosomal_uL1/biogenesis"/>
</dbReference>
<dbReference type="PIRSF" id="PIRSF002155">
    <property type="entry name" value="Ribosomal_L1"/>
    <property type="match status" value="1"/>
</dbReference>
<protein>
    <recommendedName>
        <fullName evidence="4">Large ribosomal subunit protein uL1</fullName>
    </recommendedName>
</protein>
<dbReference type="Pfam" id="PF00687">
    <property type="entry name" value="Ribosomal_L1"/>
    <property type="match status" value="1"/>
</dbReference>
<evidence type="ECO:0000313" key="5">
    <source>
        <dbReference type="EMBL" id="KAH9381942.1"/>
    </source>
</evidence>
<keyword evidence="2" id="KW-0689">Ribosomal protein</keyword>
<dbReference type="CDD" id="cd00403">
    <property type="entry name" value="Ribosomal_L1"/>
    <property type="match status" value="1"/>
</dbReference>